<reference evidence="1" key="1">
    <citation type="submission" date="2022-06" db="EMBL/GenBank/DDBJ databases">
        <authorList>
            <person name="Harrison M."/>
            <person name="Anderman E."/>
            <person name="Dini T."/>
            <person name="Eldabh K."/>
            <person name="Frino T."/>
            <person name="Milavec J."/>
            <person name="Profrock V."/>
            <person name="Qyshkollari T."/>
            <person name="Sayed A."/>
            <person name="Virtue R."/>
            <person name="Bieri S.M."/>
            <person name="Bultje S."/>
            <person name="Chang H."/>
            <person name="Harsh E."/>
            <person name="Harsh J."/>
            <person name="Kok S.K."/>
            <person name="Lacroix V.J."/>
            <person name="McCurdy J.B."/>
            <person name="Nguyen A.V."/>
            <person name="Pastoor E.C."/>
            <person name="Ribbe G.J."/>
            <person name="Schneider L.A."/>
            <person name="Schroeder J.E."/>
            <person name="Steen S.B."/>
            <person name="Stob E.J."/>
            <person name="Sytsema I.L."/>
            <person name="Timmer L.J."/>
            <person name="Tsurho V."/>
            <person name="Van B.A."/>
            <person name="Verhoeven A.R."/>
            <person name="Vroon N.G."/>
            <person name="Wan G."/>
            <person name="Woldt K.M."/>
            <person name="Wertz J.T."/>
            <person name="DeJong R.J."/>
            <person name="Delesalle V.A."/>
            <person name="Garlena R.A."/>
            <person name="Russell D.A."/>
            <person name="Jacobs-Sera D."/>
            <person name="Hatfull G.F."/>
        </authorList>
    </citation>
    <scope>NUCLEOTIDE SEQUENCE</scope>
</reference>
<evidence type="ECO:0000313" key="1">
    <source>
        <dbReference type="EMBL" id="UVF61701.1"/>
    </source>
</evidence>
<organism evidence="1 2">
    <name type="scientific">Gordonia phage APunk</name>
    <dbReference type="NCBI Taxonomy" id="2926082"/>
    <lineage>
        <taxon>Viruses</taxon>
        <taxon>Duplodnaviria</taxon>
        <taxon>Heunggongvirae</taxon>
        <taxon>Uroviricota</taxon>
        <taxon>Caudoviricetes</taxon>
        <taxon>Stackebrandtviridae</taxon>
        <taxon>Schenleyvirinae</taxon>
        <taxon>Zitchvirus</taxon>
        <taxon>Zitchvirus apunk</taxon>
    </lineage>
</organism>
<keyword evidence="2" id="KW-1185">Reference proteome</keyword>
<dbReference type="EMBL" id="ON755186">
    <property type="protein sequence ID" value="UVF61701.1"/>
    <property type="molecule type" value="Genomic_DNA"/>
</dbReference>
<name>A0A976U9S4_9CAUD</name>
<gene>
    <name evidence="1" type="primary">80</name>
    <name evidence="1" type="ORF">SEA_APUNK_80</name>
</gene>
<sequence length="89" mass="9731">MTELHPIASHNDYTVWESDNGTTRHITTPTGDIIDEAGMRALALVLAEIRCDEKCPIYGDPCDLPVGHDGNHFAAQVNGIDDPEWSTTP</sequence>
<accession>A0A976U9S4</accession>
<proteinExistence type="predicted"/>
<protein>
    <submittedName>
        <fullName evidence="1">Uncharacterized protein</fullName>
    </submittedName>
</protein>
<evidence type="ECO:0000313" key="2">
    <source>
        <dbReference type="Proteomes" id="UP001059489"/>
    </source>
</evidence>
<dbReference type="Proteomes" id="UP001059489">
    <property type="component" value="Segment"/>
</dbReference>